<organism evidence="10 11">
    <name type="scientific">Variovorax ureilyticus</name>
    <dbReference type="NCBI Taxonomy" id="1836198"/>
    <lineage>
        <taxon>Bacteria</taxon>
        <taxon>Pseudomonadati</taxon>
        <taxon>Pseudomonadota</taxon>
        <taxon>Betaproteobacteria</taxon>
        <taxon>Burkholderiales</taxon>
        <taxon>Comamonadaceae</taxon>
        <taxon>Variovorax</taxon>
    </lineage>
</organism>
<comment type="catalytic activity">
    <reaction evidence="8 9">
        <text>D-gluconate + ATP = 6-phospho-D-gluconate + ADP + H(+)</text>
        <dbReference type="Rhea" id="RHEA:19433"/>
        <dbReference type="ChEBI" id="CHEBI:15378"/>
        <dbReference type="ChEBI" id="CHEBI:18391"/>
        <dbReference type="ChEBI" id="CHEBI:30616"/>
        <dbReference type="ChEBI" id="CHEBI:58759"/>
        <dbReference type="ChEBI" id="CHEBI:456216"/>
        <dbReference type="EC" id="2.7.1.12"/>
    </reaction>
</comment>
<dbReference type="Pfam" id="PF13671">
    <property type="entry name" value="AAA_33"/>
    <property type="match status" value="1"/>
</dbReference>
<evidence type="ECO:0000256" key="8">
    <source>
        <dbReference type="ARBA" id="ARBA00048090"/>
    </source>
</evidence>
<evidence type="ECO:0000256" key="7">
    <source>
        <dbReference type="ARBA" id="ARBA00022840"/>
    </source>
</evidence>
<keyword evidence="5 9" id="KW-0547">Nucleotide-binding</keyword>
<reference evidence="10 11" key="1">
    <citation type="submission" date="2024-03" db="EMBL/GenBank/DDBJ databases">
        <title>Novel species of the genus Variovorax.</title>
        <authorList>
            <person name="Liu Q."/>
            <person name="Xin Y.-H."/>
        </authorList>
    </citation>
    <scope>NUCLEOTIDE SEQUENCE [LARGE SCALE GENOMIC DNA]</scope>
    <source>
        <strain evidence="10 11">KACC 18899</strain>
    </source>
</reference>
<name>A0ABU8VFV2_9BURK</name>
<evidence type="ECO:0000256" key="5">
    <source>
        <dbReference type="ARBA" id="ARBA00022741"/>
    </source>
</evidence>
<keyword evidence="11" id="KW-1185">Reference proteome</keyword>
<dbReference type="RefSeq" id="WP_340357804.1">
    <property type="nucleotide sequence ID" value="NZ_JBBKZU010000006.1"/>
</dbReference>
<evidence type="ECO:0000256" key="6">
    <source>
        <dbReference type="ARBA" id="ARBA00022777"/>
    </source>
</evidence>
<gene>
    <name evidence="10" type="ORF">WKW77_15820</name>
</gene>
<evidence type="ECO:0000313" key="10">
    <source>
        <dbReference type="EMBL" id="MEJ8812553.1"/>
    </source>
</evidence>
<protein>
    <recommendedName>
        <fullName evidence="3 9">Gluconokinase</fullName>
        <ecNumber evidence="3 9">2.7.1.12</ecNumber>
    </recommendedName>
</protein>
<comment type="caution">
    <text evidence="10">The sequence shown here is derived from an EMBL/GenBank/DDBJ whole genome shotgun (WGS) entry which is preliminary data.</text>
</comment>
<comment type="similarity">
    <text evidence="2 9">Belongs to the gluconokinase GntK/GntV family.</text>
</comment>
<proteinExistence type="inferred from homology"/>
<dbReference type="NCBIfam" id="TIGR01313">
    <property type="entry name" value="therm_gnt_kin"/>
    <property type="match status" value="1"/>
</dbReference>
<keyword evidence="6 9" id="KW-0418">Kinase</keyword>
<dbReference type="EMBL" id="JBBKZU010000006">
    <property type="protein sequence ID" value="MEJ8812553.1"/>
    <property type="molecule type" value="Genomic_DNA"/>
</dbReference>
<dbReference type="SUPFAM" id="SSF52540">
    <property type="entry name" value="P-loop containing nucleoside triphosphate hydrolases"/>
    <property type="match status" value="1"/>
</dbReference>
<dbReference type="GO" id="GO:0046316">
    <property type="term" value="F:gluconokinase activity"/>
    <property type="evidence" value="ECO:0007669"/>
    <property type="project" value="UniProtKB-EC"/>
</dbReference>
<dbReference type="CDD" id="cd02021">
    <property type="entry name" value="GntK"/>
    <property type="match status" value="1"/>
</dbReference>
<evidence type="ECO:0000256" key="4">
    <source>
        <dbReference type="ARBA" id="ARBA00022679"/>
    </source>
</evidence>
<keyword evidence="4 9" id="KW-0808">Transferase</keyword>
<sequence length="166" mass="17927">MAETGARWLVVMGVSGCGKSSLGAALAREFGLPLIEGDDFHAPESIRKMRAGVALTDADRAGWLSRLGQELAAHDKGAVLTCSALKRDYRDRLRAARPGLRFVFMALSREEAQRRVAERAAVHMFPASLVANQFATLESPVGEPGVLEVDATAPLERLAAQVRDWA</sequence>
<dbReference type="EC" id="2.7.1.12" evidence="3 9"/>
<evidence type="ECO:0000313" key="11">
    <source>
        <dbReference type="Proteomes" id="UP001365846"/>
    </source>
</evidence>
<evidence type="ECO:0000256" key="1">
    <source>
        <dbReference type="ARBA" id="ARBA00004761"/>
    </source>
</evidence>
<evidence type="ECO:0000256" key="9">
    <source>
        <dbReference type="RuleBase" id="RU363066"/>
    </source>
</evidence>
<accession>A0ABU8VFV2</accession>
<dbReference type="InterPro" id="IPR006001">
    <property type="entry name" value="Therm_gnt_kin"/>
</dbReference>
<dbReference type="InterPro" id="IPR027417">
    <property type="entry name" value="P-loop_NTPase"/>
</dbReference>
<evidence type="ECO:0000256" key="3">
    <source>
        <dbReference type="ARBA" id="ARBA00012054"/>
    </source>
</evidence>
<keyword evidence="7 9" id="KW-0067">ATP-binding</keyword>
<dbReference type="PANTHER" id="PTHR43442:SF3">
    <property type="entry name" value="GLUCONOKINASE-RELATED"/>
    <property type="match status" value="1"/>
</dbReference>
<dbReference type="Proteomes" id="UP001365846">
    <property type="component" value="Unassembled WGS sequence"/>
</dbReference>
<evidence type="ECO:0000256" key="2">
    <source>
        <dbReference type="ARBA" id="ARBA00008420"/>
    </source>
</evidence>
<dbReference type="Gene3D" id="3.40.50.300">
    <property type="entry name" value="P-loop containing nucleotide triphosphate hydrolases"/>
    <property type="match status" value="1"/>
</dbReference>
<dbReference type="PANTHER" id="PTHR43442">
    <property type="entry name" value="GLUCONOKINASE-RELATED"/>
    <property type="match status" value="1"/>
</dbReference>
<comment type="pathway">
    <text evidence="1">Carbohydrate acid metabolism.</text>
</comment>